<accession>A0A177LAR7</accession>
<dbReference type="PROSITE" id="PS51257">
    <property type="entry name" value="PROKAR_LIPOPROTEIN"/>
    <property type="match status" value="1"/>
</dbReference>
<dbReference type="InterPro" id="IPR035437">
    <property type="entry name" value="SNase_OB-fold_sf"/>
</dbReference>
<dbReference type="STRING" id="29332.AWH48_12835"/>
<dbReference type="AlphaFoldDB" id="A0A177LAR7"/>
<evidence type="ECO:0000256" key="2">
    <source>
        <dbReference type="ARBA" id="ARBA00022759"/>
    </source>
</evidence>
<evidence type="ECO:0000256" key="1">
    <source>
        <dbReference type="ARBA" id="ARBA00022722"/>
    </source>
</evidence>
<name>A0A177LAR7_9BACI</name>
<proteinExistence type="predicted"/>
<evidence type="ECO:0000256" key="3">
    <source>
        <dbReference type="ARBA" id="ARBA00022801"/>
    </source>
</evidence>
<dbReference type="SUPFAM" id="SSF50199">
    <property type="entry name" value="Staphylococcal nuclease"/>
    <property type="match status" value="1"/>
</dbReference>
<feature type="region of interest" description="Disordered" evidence="4">
    <location>
        <begin position="43"/>
        <end position="67"/>
    </location>
</feature>
<dbReference type="PANTHER" id="PTHR12302:SF3">
    <property type="entry name" value="SERINE_THREONINE-PROTEIN KINASE 31"/>
    <property type="match status" value="1"/>
</dbReference>
<keyword evidence="8" id="KW-1185">Reference proteome</keyword>
<dbReference type="EMBL" id="LQWY01000007">
    <property type="protein sequence ID" value="OAH62496.1"/>
    <property type="molecule type" value="Genomic_DNA"/>
</dbReference>
<keyword evidence="1" id="KW-0540">Nuclease</keyword>
<protein>
    <recommendedName>
        <fullName evidence="6">TNase-like domain-containing protein</fullName>
    </recommendedName>
</protein>
<evidence type="ECO:0000256" key="4">
    <source>
        <dbReference type="SAM" id="MobiDB-lite"/>
    </source>
</evidence>
<dbReference type="RefSeq" id="WP_063964763.1">
    <property type="nucleotide sequence ID" value="NZ_JBCNAN010000026.1"/>
</dbReference>
<dbReference type="PROSITE" id="PS50830">
    <property type="entry name" value="TNASE_3"/>
    <property type="match status" value="1"/>
</dbReference>
<keyword evidence="3" id="KW-0378">Hydrolase</keyword>
<dbReference type="Gene3D" id="2.40.50.90">
    <property type="match status" value="1"/>
</dbReference>
<dbReference type="Proteomes" id="UP000076935">
    <property type="component" value="Unassembled WGS sequence"/>
</dbReference>
<comment type="caution">
    <text evidence="7">The sequence shown here is derived from an EMBL/GenBank/DDBJ whole genome shotgun (WGS) entry which is preliminary data.</text>
</comment>
<feature type="domain" description="TNase-like" evidence="6">
    <location>
        <begin position="72"/>
        <end position="211"/>
    </location>
</feature>
<evidence type="ECO:0000313" key="7">
    <source>
        <dbReference type="EMBL" id="OAH62496.1"/>
    </source>
</evidence>
<feature type="signal peptide" evidence="5">
    <location>
        <begin position="1"/>
        <end position="19"/>
    </location>
</feature>
<dbReference type="GO" id="GO:0004519">
    <property type="term" value="F:endonuclease activity"/>
    <property type="evidence" value="ECO:0007669"/>
    <property type="project" value="UniProtKB-KW"/>
</dbReference>
<dbReference type="GO" id="GO:0016787">
    <property type="term" value="F:hydrolase activity"/>
    <property type="evidence" value="ECO:0007669"/>
    <property type="project" value="UniProtKB-KW"/>
</dbReference>
<sequence>MKRFTYMIAVMMSSLLVLSACTEQDVTDLLEVTDDVLTAIEKEQSQEESNKVAEEEPVNESTNILKSKGTIDPIPATLVRPVDGDTAVFAFDADDDGKEEEFSARFLLIDTPETRHPKLGKQPLGDEAKERTAQLLKQGEITLEFDVGQRLDKYSRILVYVYVDGKSVQETLLEEGMARVAYVYPPNTRYLDEFEAKQKIAKNKGIGVWSIGNYVTDRGFNSD</sequence>
<evidence type="ECO:0000259" key="6">
    <source>
        <dbReference type="PROSITE" id="PS50830"/>
    </source>
</evidence>
<reference evidence="7 8" key="1">
    <citation type="submission" date="2016-01" db="EMBL/GenBank/DDBJ databases">
        <title>Investigation of taxonomic status of Bacillus aminovorans.</title>
        <authorList>
            <person name="Verma A."/>
            <person name="Pal Y."/>
            <person name="Krishnamurthi S."/>
        </authorList>
    </citation>
    <scope>NUCLEOTIDE SEQUENCE [LARGE SCALE GENOMIC DNA]</scope>
    <source>
        <strain evidence="7 8">DSM 1314</strain>
    </source>
</reference>
<feature type="compositionally biased region" description="Basic and acidic residues" evidence="4">
    <location>
        <begin position="43"/>
        <end position="54"/>
    </location>
</feature>
<gene>
    <name evidence="7" type="ORF">AWH49_09920</name>
</gene>
<keyword evidence="2" id="KW-0255">Endonuclease</keyword>
<evidence type="ECO:0000313" key="8">
    <source>
        <dbReference type="Proteomes" id="UP000076935"/>
    </source>
</evidence>
<dbReference type="PANTHER" id="PTHR12302">
    <property type="entry name" value="EBNA2 BINDING PROTEIN P100"/>
    <property type="match status" value="1"/>
</dbReference>
<organism evidence="7 8">
    <name type="scientific">Domibacillus aminovorans</name>
    <dbReference type="NCBI Taxonomy" id="29332"/>
    <lineage>
        <taxon>Bacteria</taxon>
        <taxon>Bacillati</taxon>
        <taxon>Bacillota</taxon>
        <taxon>Bacilli</taxon>
        <taxon>Bacillales</taxon>
        <taxon>Bacillaceae</taxon>
        <taxon>Domibacillus</taxon>
    </lineage>
</organism>
<evidence type="ECO:0000256" key="5">
    <source>
        <dbReference type="SAM" id="SignalP"/>
    </source>
</evidence>
<feature type="chain" id="PRO_5039165473" description="TNase-like domain-containing protein" evidence="5">
    <location>
        <begin position="20"/>
        <end position="223"/>
    </location>
</feature>
<dbReference type="Pfam" id="PF00565">
    <property type="entry name" value="SNase"/>
    <property type="match status" value="1"/>
</dbReference>
<dbReference type="InterPro" id="IPR016071">
    <property type="entry name" value="Staphylococal_nuclease_OB-fold"/>
</dbReference>
<keyword evidence="5" id="KW-0732">Signal</keyword>
<dbReference type="SMART" id="SM00318">
    <property type="entry name" value="SNc"/>
    <property type="match status" value="1"/>
</dbReference>